<dbReference type="GO" id="GO:0005525">
    <property type="term" value="F:GTP binding"/>
    <property type="evidence" value="ECO:0007669"/>
    <property type="project" value="UniProtKB-KW"/>
</dbReference>
<evidence type="ECO:0000256" key="5">
    <source>
        <dbReference type="ARBA" id="ARBA00023134"/>
    </source>
</evidence>
<dbReference type="InterPro" id="IPR005225">
    <property type="entry name" value="Small_GTP-bd"/>
</dbReference>
<dbReference type="InterPro" id="IPR006297">
    <property type="entry name" value="EF-4"/>
</dbReference>
<dbReference type="InterPro" id="IPR026350">
    <property type="entry name" value="GxxExxY"/>
</dbReference>
<dbReference type="Pfam" id="PF13366">
    <property type="entry name" value="PDDEXK_3"/>
    <property type="match status" value="1"/>
</dbReference>
<evidence type="ECO:0000256" key="4">
    <source>
        <dbReference type="ARBA" id="ARBA00022917"/>
    </source>
</evidence>
<dbReference type="EMBL" id="VMGL01000004">
    <property type="protein sequence ID" value="TSC97406.1"/>
    <property type="molecule type" value="Genomic_DNA"/>
</dbReference>
<dbReference type="Gene3D" id="3.30.70.870">
    <property type="entry name" value="Elongation Factor G (Translational Gtpase), domain 3"/>
    <property type="match status" value="1"/>
</dbReference>
<proteinExistence type="inferred from homology"/>
<reference evidence="7 8" key="1">
    <citation type="submission" date="2017-07" db="EMBL/GenBank/DDBJ databases">
        <title>Mechanisms for carbon and nitrogen cycling indicate functional differentiation within the Candidate Phyla Radiation.</title>
        <authorList>
            <person name="Danczak R.E."/>
            <person name="Johnston M.D."/>
            <person name="Kenah C."/>
            <person name="Slattery M."/>
            <person name="Wrighton K.C."/>
            <person name="Wilkins M.J."/>
        </authorList>
    </citation>
    <scope>NUCLEOTIDE SEQUENCE [LARGE SCALE GENOMIC DNA]</scope>
    <source>
        <strain evidence="7">Licking1014_2</strain>
    </source>
</reference>
<evidence type="ECO:0000256" key="1">
    <source>
        <dbReference type="ARBA" id="ARBA00005454"/>
    </source>
</evidence>
<keyword evidence="7" id="KW-0251">Elongation factor</keyword>
<comment type="similarity">
    <text evidence="1">Belongs to the TRAFAC class translation factor GTPase superfamily. Classic translation factor GTPase family. LepA subfamily.</text>
</comment>
<dbReference type="CDD" id="cd03709">
    <property type="entry name" value="lepA_C"/>
    <property type="match status" value="1"/>
</dbReference>
<sequence>MKCVSRDFYTFLMDIKNFCIIAHIDAGKSTLADRFLELTKTVPERLMREQLLDQMELEREHGVTIKLQPCRLLLETPTNADKNTDKRGLLYEDLTYKIRGAAFKIYNKIGSGFKESIYVNSLSEELKKLGILFEREKSLDINYENKKVGIYRPDFIIDSKIILEVKALPFIGKVEKQQIWHYLKGSDYRLALLINFGPQLDIQRIIYDSVRDNPRSSRQKSAVTLNLIDTPGHIDFNYEVSRSLAAVEGAILLIDGVKGVQAQTITTLRQALAQKLTIIPAINKIDLPMVQEEEIIAQLQQLEKDFQFNFACPPLFISAKTGEGVRELLNAVAAKIPRPACQIDEPFRAMTFDSIYDEHKGVIIYLRVFSGRINQNESIRAIAKNAIADKIKLGFFNPWLAEKASLSAGEIGWVATGQKDLSNWVVGDTIVGADNHSATARPGYQKPQAMVFASFYPQGNTESNRLRQALEKIHLTDASLEFKPEHHSVLGNGFQIGFLGAFHLEIIKERLEREEKIALAATRPQVKYQNDSEPWARTTLITPSTSLGSIIELCQKHRGQEKNLHYLGQEILLEYEFPLAEIISGFYDELKSASRGFASMSYEMSGWRPAELVNLEVVVANEKIPALAKIVVEEKATKEARKLAEKLRDGLPKQMFEVKIQVGTGLNTANGRTTGAILASERVAAMRKDVIAKLYGGDRTRKDKLLKKQAAGKKKMTRLGRLAVPDKVYLELLK</sequence>
<protein>
    <submittedName>
        <fullName evidence="7">Elongation factor 4</fullName>
    </submittedName>
</protein>
<organism evidence="7 8">
    <name type="scientific">Candidatus Berkelbacteria bacterium Licking1014_2</name>
    <dbReference type="NCBI Taxonomy" id="2017146"/>
    <lineage>
        <taxon>Bacteria</taxon>
        <taxon>Candidatus Berkelbacteria</taxon>
    </lineage>
</organism>
<dbReference type="InterPro" id="IPR027417">
    <property type="entry name" value="P-loop_NTPase"/>
</dbReference>
<evidence type="ECO:0000313" key="8">
    <source>
        <dbReference type="Proteomes" id="UP000318711"/>
    </source>
</evidence>
<keyword evidence="5" id="KW-0342">GTP-binding</keyword>
<dbReference type="SUPFAM" id="SSF52540">
    <property type="entry name" value="P-loop containing nucleoside triphosphate hydrolases"/>
    <property type="match status" value="1"/>
</dbReference>
<dbReference type="Pfam" id="PF00679">
    <property type="entry name" value="EFG_C"/>
    <property type="match status" value="1"/>
</dbReference>
<dbReference type="Pfam" id="PF06421">
    <property type="entry name" value="LepA_C"/>
    <property type="match status" value="1"/>
</dbReference>
<keyword evidence="3" id="KW-0378">Hydrolase</keyword>
<dbReference type="SUPFAM" id="SSF50447">
    <property type="entry name" value="Translation proteins"/>
    <property type="match status" value="1"/>
</dbReference>
<dbReference type="GO" id="GO:0003746">
    <property type="term" value="F:translation elongation factor activity"/>
    <property type="evidence" value="ECO:0007669"/>
    <property type="project" value="UniProtKB-KW"/>
</dbReference>
<dbReference type="InterPro" id="IPR035647">
    <property type="entry name" value="EFG_III/V"/>
</dbReference>
<comment type="caution">
    <text evidence="7">The sequence shown here is derived from an EMBL/GenBank/DDBJ whole genome shotgun (WGS) entry which is preliminary data.</text>
</comment>
<dbReference type="Gene3D" id="3.30.70.2570">
    <property type="entry name" value="Elongation factor 4, C-terminal domain"/>
    <property type="match status" value="1"/>
</dbReference>
<dbReference type="Gene3D" id="3.40.50.300">
    <property type="entry name" value="P-loop containing nucleotide triphosphate hydrolases"/>
    <property type="match status" value="2"/>
</dbReference>
<dbReference type="PANTHER" id="PTHR43512">
    <property type="entry name" value="TRANSLATION FACTOR GUF1-RELATED"/>
    <property type="match status" value="1"/>
</dbReference>
<dbReference type="InterPro" id="IPR035654">
    <property type="entry name" value="LepA_IV"/>
</dbReference>
<dbReference type="NCBIfam" id="TIGR00231">
    <property type="entry name" value="small_GTP"/>
    <property type="match status" value="1"/>
</dbReference>
<gene>
    <name evidence="7" type="ORF">CEN88_54</name>
</gene>
<evidence type="ECO:0000256" key="3">
    <source>
        <dbReference type="ARBA" id="ARBA00022801"/>
    </source>
</evidence>
<keyword evidence="2" id="KW-0547">Nucleotide-binding</keyword>
<evidence type="ECO:0000313" key="7">
    <source>
        <dbReference type="EMBL" id="TSC97406.1"/>
    </source>
</evidence>
<accession>A0A554LX10</accession>
<keyword evidence="4" id="KW-0648">Protein biosynthesis</keyword>
<dbReference type="Gene3D" id="2.40.30.10">
    <property type="entry name" value="Translation factors"/>
    <property type="match status" value="1"/>
</dbReference>
<dbReference type="GO" id="GO:0043022">
    <property type="term" value="F:ribosome binding"/>
    <property type="evidence" value="ECO:0007669"/>
    <property type="project" value="TreeGrafter"/>
</dbReference>
<dbReference type="InterPro" id="IPR000795">
    <property type="entry name" value="T_Tr_GTP-bd_dom"/>
</dbReference>
<dbReference type="InterPro" id="IPR009000">
    <property type="entry name" value="Transl_B-barrel_sf"/>
</dbReference>
<dbReference type="PANTHER" id="PTHR43512:SF4">
    <property type="entry name" value="TRANSLATION FACTOR GUF1 HOMOLOG, CHLOROPLASTIC"/>
    <property type="match status" value="1"/>
</dbReference>
<evidence type="ECO:0000256" key="2">
    <source>
        <dbReference type="ARBA" id="ARBA00022741"/>
    </source>
</evidence>
<feature type="domain" description="Tr-type G" evidence="6">
    <location>
        <begin position="13"/>
        <end position="340"/>
    </location>
</feature>
<dbReference type="NCBIfam" id="TIGR04256">
    <property type="entry name" value="GxxExxY"/>
    <property type="match status" value="1"/>
</dbReference>
<dbReference type="SUPFAM" id="SSF54980">
    <property type="entry name" value="EF-G C-terminal domain-like"/>
    <property type="match status" value="2"/>
</dbReference>
<dbReference type="InterPro" id="IPR013842">
    <property type="entry name" value="LepA_CTD"/>
</dbReference>
<name>A0A554LX10_9BACT</name>
<dbReference type="PROSITE" id="PS51722">
    <property type="entry name" value="G_TR_2"/>
    <property type="match status" value="1"/>
</dbReference>
<evidence type="ECO:0000259" key="6">
    <source>
        <dbReference type="PROSITE" id="PS51722"/>
    </source>
</evidence>
<dbReference type="Gene3D" id="3.30.70.240">
    <property type="match status" value="1"/>
</dbReference>
<dbReference type="InterPro" id="IPR000640">
    <property type="entry name" value="EFG_V-like"/>
</dbReference>
<dbReference type="Pfam" id="PF00009">
    <property type="entry name" value="GTP_EFTU"/>
    <property type="match status" value="2"/>
</dbReference>
<dbReference type="GO" id="GO:0003924">
    <property type="term" value="F:GTPase activity"/>
    <property type="evidence" value="ECO:0007669"/>
    <property type="project" value="InterPro"/>
</dbReference>
<dbReference type="InterPro" id="IPR038363">
    <property type="entry name" value="LepA_C_sf"/>
</dbReference>
<dbReference type="AlphaFoldDB" id="A0A554LX10"/>
<dbReference type="GO" id="GO:0045727">
    <property type="term" value="P:positive regulation of translation"/>
    <property type="evidence" value="ECO:0007669"/>
    <property type="project" value="TreeGrafter"/>
</dbReference>
<dbReference type="Proteomes" id="UP000318711">
    <property type="component" value="Unassembled WGS sequence"/>
</dbReference>